<dbReference type="InterPro" id="IPR039374">
    <property type="entry name" value="SIP_fam"/>
</dbReference>
<dbReference type="InterPro" id="IPR007037">
    <property type="entry name" value="SIP_rossman_dom"/>
</dbReference>
<gene>
    <name evidence="2" type="ORF">DWB68_01225</name>
</gene>
<dbReference type="Gene3D" id="2.40.30.10">
    <property type="entry name" value="Translation factors"/>
    <property type="match status" value="1"/>
</dbReference>
<organism evidence="2 3">
    <name type="scientific">Galactobacter valiniphilus</name>
    <dbReference type="NCBI Taxonomy" id="2676122"/>
    <lineage>
        <taxon>Bacteria</taxon>
        <taxon>Bacillati</taxon>
        <taxon>Actinomycetota</taxon>
        <taxon>Actinomycetes</taxon>
        <taxon>Micrococcales</taxon>
        <taxon>Micrococcaceae</taxon>
        <taxon>Galactobacter</taxon>
    </lineage>
</organism>
<dbReference type="PANTHER" id="PTHR30157:SF0">
    <property type="entry name" value="NADPH-DEPENDENT FERRIC-CHELATE REDUCTASE"/>
    <property type="match status" value="1"/>
</dbReference>
<dbReference type="Pfam" id="PF04954">
    <property type="entry name" value="SIP"/>
    <property type="match status" value="1"/>
</dbReference>
<reference evidence="2 3" key="1">
    <citation type="submission" date="2018-07" db="EMBL/GenBank/DDBJ databases">
        <title>Arthrobacter sp. nov., isolated from raw cow's milk with high bacterial count.</title>
        <authorList>
            <person name="Hahne J."/>
            <person name="Isele D."/>
            <person name="Lipski A."/>
        </authorList>
    </citation>
    <scope>NUCLEOTIDE SEQUENCE [LARGE SCALE GENOMIC DNA]</scope>
    <source>
        <strain evidence="2 3">JZ R-35</strain>
    </source>
</reference>
<dbReference type="SUPFAM" id="SSF63380">
    <property type="entry name" value="Riboflavin synthase domain-like"/>
    <property type="match status" value="1"/>
</dbReference>
<name>A0A399JDC0_9MICC</name>
<feature type="domain" description="FAD-binding FR-type" evidence="1">
    <location>
        <begin position="18"/>
        <end position="173"/>
    </location>
</feature>
<dbReference type="InterPro" id="IPR017927">
    <property type="entry name" value="FAD-bd_FR_type"/>
</dbReference>
<protein>
    <submittedName>
        <fullName evidence="2">Siderophore-interacting protein</fullName>
    </submittedName>
</protein>
<dbReference type="InterPro" id="IPR039261">
    <property type="entry name" value="FNR_nucleotide-bd"/>
</dbReference>
<dbReference type="CDD" id="cd06193">
    <property type="entry name" value="siderophore_interacting"/>
    <property type="match status" value="1"/>
</dbReference>
<dbReference type="GO" id="GO:0016491">
    <property type="term" value="F:oxidoreductase activity"/>
    <property type="evidence" value="ECO:0007669"/>
    <property type="project" value="InterPro"/>
</dbReference>
<dbReference type="AlphaFoldDB" id="A0A399JDC0"/>
<evidence type="ECO:0000313" key="2">
    <source>
        <dbReference type="EMBL" id="RII43561.1"/>
    </source>
</evidence>
<dbReference type="EMBL" id="QQXK01000002">
    <property type="protein sequence ID" value="RII43561.1"/>
    <property type="molecule type" value="Genomic_DNA"/>
</dbReference>
<evidence type="ECO:0000259" key="1">
    <source>
        <dbReference type="PROSITE" id="PS51384"/>
    </source>
</evidence>
<dbReference type="PANTHER" id="PTHR30157">
    <property type="entry name" value="FERRIC REDUCTASE, NADPH-DEPENDENT"/>
    <property type="match status" value="1"/>
</dbReference>
<keyword evidence="3" id="KW-1185">Reference proteome</keyword>
<dbReference type="Proteomes" id="UP000265419">
    <property type="component" value="Unassembled WGS sequence"/>
</dbReference>
<accession>A0A399JDC0</accession>
<dbReference type="Gene3D" id="3.40.50.80">
    <property type="entry name" value="Nucleotide-binding domain of ferredoxin-NADP reductase (FNR) module"/>
    <property type="match status" value="1"/>
</dbReference>
<dbReference type="Pfam" id="PF08021">
    <property type="entry name" value="FAD_binding_9"/>
    <property type="match status" value="1"/>
</dbReference>
<proteinExistence type="predicted"/>
<dbReference type="InterPro" id="IPR017938">
    <property type="entry name" value="Riboflavin_synthase-like_b-brl"/>
</dbReference>
<dbReference type="PROSITE" id="PS51384">
    <property type="entry name" value="FAD_FR"/>
    <property type="match status" value="1"/>
</dbReference>
<dbReference type="RefSeq" id="WP_119423320.1">
    <property type="nucleotide sequence ID" value="NZ_QQXK01000002.1"/>
</dbReference>
<evidence type="ECO:0000313" key="3">
    <source>
        <dbReference type="Proteomes" id="UP000265419"/>
    </source>
</evidence>
<comment type="caution">
    <text evidence="2">The sequence shown here is derived from an EMBL/GenBank/DDBJ whole genome shotgun (WGS) entry which is preliminary data.</text>
</comment>
<dbReference type="InterPro" id="IPR013113">
    <property type="entry name" value="SIP_FAD-bd"/>
</dbReference>
<sequence>MSQSITLAAGTAAAHADTLAFRGVVRRVIELGPGLRRLVLGGPDLEHFGVPEATMDLRFKVIVPAEGSTVESIGRVLTPLFPEAPMSSGGDPGWYKMWLASPVSERGVMRTYTVRALREEGGERLLDVDLVLHGVGPDGSLGEGCGPAAAWAASAAVGDVLHLLGPNRALTAVGYGGIDYRPGAASHLLLAGDETAAPALCSVLDALPRSARGVALIEVPDAGQVQPVSAPDGVSVSWLVRSPGQGVGSLLLPAVRAEAAAWVADSEGCTAGAPAARGAEPEDVDVDEVTLWEAPVDNASDDYAWIAGEAGVIKEIRRHLVRNLGVDRTRIAFMGYWRQGRAGH</sequence>